<dbReference type="InterPro" id="IPR013785">
    <property type="entry name" value="Aldolase_TIM"/>
</dbReference>
<comment type="caution">
    <text evidence="8">The sequence shown here is derived from an EMBL/GenBank/DDBJ whole genome shotgun (WGS) entry which is preliminary data.</text>
</comment>
<dbReference type="EMBL" id="NVSR01000030">
    <property type="protein sequence ID" value="PCI28598.1"/>
    <property type="molecule type" value="Genomic_DNA"/>
</dbReference>
<keyword evidence="3" id="KW-0479">Metal-binding</keyword>
<evidence type="ECO:0000256" key="5">
    <source>
        <dbReference type="ARBA" id="ARBA00023014"/>
    </source>
</evidence>
<dbReference type="GO" id="GO:0051536">
    <property type="term" value="F:iron-sulfur cluster binding"/>
    <property type="evidence" value="ECO:0007669"/>
    <property type="project" value="UniProtKB-KW"/>
</dbReference>
<proteinExistence type="inferred from homology"/>
<dbReference type="InterPro" id="IPR034491">
    <property type="entry name" value="Anaerob_Ser_sulfatase-maturase"/>
</dbReference>
<evidence type="ECO:0000256" key="2">
    <source>
        <dbReference type="ARBA" id="ARBA00022691"/>
    </source>
</evidence>
<evidence type="ECO:0000256" key="4">
    <source>
        <dbReference type="ARBA" id="ARBA00023004"/>
    </source>
</evidence>
<organism evidence="8 9">
    <name type="scientific">SAR324 cluster bacterium</name>
    <dbReference type="NCBI Taxonomy" id="2024889"/>
    <lineage>
        <taxon>Bacteria</taxon>
        <taxon>Deltaproteobacteria</taxon>
        <taxon>SAR324 cluster</taxon>
    </lineage>
</organism>
<dbReference type="SFLD" id="SFLDG01067">
    <property type="entry name" value="SPASM/twitch_domain_containing"/>
    <property type="match status" value="1"/>
</dbReference>
<dbReference type="NCBIfam" id="TIGR03942">
    <property type="entry name" value="sulfatase_rSAM"/>
    <property type="match status" value="1"/>
</dbReference>
<keyword evidence="2" id="KW-0949">S-adenosyl-L-methionine</keyword>
<dbReference type="SFLD" id="SFLDG01072">
    <property type="entry name" value="dehydrogenase_like"/>
    <property type="match status" value="1"/>
</dbReference>
<protein>
    <submittedName>
        <fullName evidence="8">Anaerobic sulfatase maturase</fullName>
    </submittedName>
</protein>
<dbReference type="InterPro" id="IPR023867">
    <property type="entry name" value="Sulphatase_maturase_rSAM"/>
</dbReference>
<dbReference type="PANTHER" id="PTHR43273:SF3">
    <property type="entry name" value="ANAEROBIC SULFATASE-MATURATING ENZYME HOMOLOG ASLB-RELATED"/>
    <property type="match status" value="1"/>
</dbReference>
<dbReference type="GO" id="GO:0046872">
    <property type="term" value="F:metal ion binding"/>
    <property type="evidence" value="ECO:0007669"/>
    <property type="project" value="UniProtKB-KW"/>
</dbReference>
<comment type="similarity">
    <text evidence="6">Belongs to the radical SAM superfamily. Anaerobic sulfatase-maturating enzyme family.</text>
</comment>
<gene>
    <name evidence="8" type="ORF">COB67_06030</name>
</gene>
<dbReference type="Pfam" id="PF04055">
    <property type="entry name" value="Radical_SAM"/>
    <property type="match status" value="1"/>
</dbReference>
<comment type="cofactor">
    <cofactor evidence="1">
        <name>[4Fe-4S] cluster</name>
        <dbReference type="ChEBI" id="CHEBI:49883"/>
    </cofactor>
</comment>
<dbReference type="CDD" id="cd01335">
    <property type="entry name" value="Radical_SAM"/>
    <property type="match status" value="1"/>
</dbReference>
<evidence type="ECO:0000313" key="9">
    <source>
        <dbReference type="Proteomes" id="UP000218113"/>
    </source>
</evidence>
<dbReference type="SFLD" id="SFLDS00029">
    <property type="entry name" value="Radical_SAM"/>
    <property type="match status" value="1"/>
</dbReference>
<dbReference type="AlphaFoldDB" id="A0A2A4T501"/>
<dbReference type="SFLD" id="SFLDF00285">
    <property type="entry name" value="anaerobic_Ser-type_sulfatase-m"/>
    <property type="match status" value="1"/>
</dbReference>
<evidence type="ECO:0000256" key="6">
    <source>
        <dbReference type="ARBA" id="ARBA00023601"/>
    </source>
</evidence>
<dbReference type="Gene3D" id="3.20.20.70">
    <property type="entry name" value="Aldolase class I"/>
    <property type="match status" value="1"/>
</dbReference>
<keyword evidence="5" id="KW-0411">Iron-sulfur</keyword>
<feature type="domain" description="Radical SAM core" evidence="7">
    <location>
        <begin position="2"/>
        <end position="231"/>
    </location>
</feature>
<dbReference type="SFLD" id="SFLDG01386">
    <property type="entry name" value="main_SPASM_domain-containing"/>
    <property type="match status" value="1"/>
</dbReference>
<dbReference type="InterPro" id="IPR058240">
    <property type="entry name" value="rSAM_sf"/>
</dbReference>
<evidence type="ECO:0000256" key="3">
    <source>
        <dbReference type="ARBA" id="ARBA00022723"/>
    </source>
</evidence>
<evidence type="ECO:0000313" key="8">
    <source>
        <dbReference type="EMBL" id="PCI28598.1"/>
    </source>
</evidence>
<evidence type="ECO:0000259" key="7">
    <source>
        <dbReference type="PROSITE" id="PS51918"/>
    </source>
</evidence>
<dbReference type="SFLD" id="SFLDG01384">
    <property type="entry name" value="thioether_bond_formation_requi"/>
    <property type="match status" value="1"/>
</dbReference>
<dbReference type="PANTHER" id="PTHR43273">
    <property type="entry name" value="ANAEROBIC SULFATASE-MATURATING ENZYME HOMOLOG ASLB-RELATED"/>
    <property type="match status" value="1"/>
</dbReference>
<dbReference type="Pfam" id="PF13186">
    <property type="entry name" value="SPASM"/>
    <property type="match status" value="1"/>
</dbReference>
<dbReference type="InterPro" id="IPR023885">
    <property type="entry name" value="4Fe4S-binding_SPASM_dom"/>
</dbReference>
<dbReference type="InterPro" id="IPR007197">
    <property type="entry name" value="rSAM"/>
</dbReference>
<dbReference type="PROSITE" id="PS51918">
    <property type="entry name" value="RADICAL_SAM"/>
    <property type="match status" value="1"/>
</dbReference>
<reference evidence="9" key="1">
    <citation type="submission" date="2017-08" db="EMBL/GenBank/DDBJ databases">
        <title>A dynamic microbial community with high functional redundancy inhabits the cold, oxic subseafloor aquifer.</title>
        <authorList>
            <person name="Tully B.J."/>
            <person name="Wheat C.G."/>
            <person name="Glazer B.T."/>
            <person name="Huber J.A."/>
        </authorList>
    </citation>
    <scope>NUCLEOTIDE SEQUENCE [LARGE SCALE GENOMIC DNA]</scope>
</reference>
<sequence>MHHNNLQRSIIIKPVGSFCNIRCDYCFYLEKQQLYEGSPATHRMSTATLKKIIVEMFNCSDIPTFTWHGGEPTLAGLDFFKNVATIQRFHSKGKPYLNAFQTNGILLNEEWADFFKREKYLVGISLDGPEHIHDRYRKDSKGNGTYKRVFENAKLLLSKGVEVNALTTVNNYSARYPKSIYNFLKKTGFTYMQFMPVVENNPQKPEEAAPFSVSEQGYGRFLDKLFNLWIKDFDFKQLKQKTSIRFFDSLIKKSLGMSADHCIFQKECSDYLVVEHNGDMFSCDYLVEADTRLGNLHEIDLNTVFHSTSYAALGKQKSDLGPECLECKWLKQCYGGCVKDRVRDPKDRGHNHFCGSYKYFFERSEGRFKHFAQLYRQNYQK</sequence>
<keyword evidence="4" id="KW-0408">Iron</keyword>
<evidence type="ECO:0000256" key="1">
    <source>
        <dbReference type="ARBA" id="ARBA00001966"/>
    </source>
</evidence>
<dbReference type="SUPFAM" id="SSF102114">
    <property type="entry name" value="Radical SAM enzymes"/>
    <property type="match status" value="1"/>
</dbReference>
<dbReference type="Proteomes" id="UP000218113">
    <property type="component" value="Unassembled WGS sequence"/>
</dbReference>
<dbReference type="NCBIfam" id="TIGR04085">
    <property type="entry name" value="rSAM_more_4Fe4S"/>
    <property type="match status" value="1"/>
</dbReference>
<accession>A0A2A4T501</accession>
<name>A0A2A4T501_9DELT</name>
<dbReference type="GO" id="GO:0016491">
    <property type="term" value="F:oxidoreductase activity"/>
    <property type="evidence" value="ECO:0007669"/>
    <property type="project" value="InterPro"/>
</dbReference>